<gene>
    <name evidence="6" type="ORF">NEE01_21130</name>
</gene>
<evidence type="ECO:0000313" key="7">
    <source>
        <dbReference type="Proteomes" id="UP001165565"/>
    </source>
</evidence>
<dbReference type="AlphaFoldDB" id="A0AA42CSH1"/>
<dbReference type="SUPFAM" id="SSF48179">
    <property type="entry name" value="6-phosphogluconate dehydrogenase C-terminal domain-like"/>
    <property type="match status" value="1"/>
</dbReference>
<dbReference type="InterPro" id="IPR014027">
    <property type="entry name" value="UDP-Glc/GDP-Man_DH_C"/>
</dbReference>
<dbReference type="GO" id="GO:0016616">
    <property type="term" value="F:oxidoreductase activity, acting on the CH-OH group of donors, NAD or NADP as acceptor"/>
    <property type="evidence" value="ECO:0007669"/>
    <property type="project" value="InterPro"/>
</dbReference>
<dbReference type="Gene3D" id="3.40.50.720">
    <property type="entry name" value="NAD(P)-binding Rossmann-like Domain"/>
    <property type="match status" value="2"/>
</dbReference>
<dbReference type="Pfam" id="PF00984">
    <property type="entry name" value="UDPG_MGDP_dh"/>
    <property type="match status" value="1"/>
</dbReference>
<keyword evidence="3" id="KW-0520">NAD</keyword>
<dbReference type="GO" id="GO:0051287">
    <property type="term" value="F:NAD binding"/>
    <property type="evidence" value="ECO:0007669"/>
    <property type="project" value="InterPro"/>
</dbReference>
<keyword evidence="2" id="KW-0560">Oxidoreductase</keyword>
<dbReference type="InterPro" id="IPR036220">
    <property type="entry name" value="UDP-Glc/GDP-Man_DH_C_sf"/>
</dbReference>
<dbReference type="InterPro" id="IPR017476">
    <property type="entry name" value="UDP-Glc/GDP-Man"/>
</dbReference>
<name>A0AA42CSH1_9SPHN</name>
<proteinExistence type="inferred from homology"/>
<dbReference type="InterPro" id="IPR014026">
    <property type="entry name" value="UDP-Glc/GDP-Man_DH_dimer"/>
</dbReference>
<feature type="domain" description="UDP-glucose/GDP-mannose dehydrogenase C-terminal" evidence="5">
    <location>
        <begin position="316"/>
        <end position="423"/>
    </location>
</feature>
<evidence type="ECO:0000313" key="6">
    <source>
        <dbReference type="EMBL" id="MCW6537289.1"/>
    </source>
</evidence>
<dbReference type="SMART" id="SM00984">
    <property type="entry name" value="UDPG_MGDP_dh_C"/>
    <property type="match status" value="1"/>
</dbReference>
<sequence>MNLERNDIGIVGLGYVGLTLAAAMADAGLTVVGVEKRDDVARSIANGKAHFHEKGLDAILRTVIDAGRLTVAERLTAETPCNTYIITVGTPLDNAGDARLDMITNASREVADAMPDGALVLLRSTVKIGTARNIVYPILQASGKTFDLAMCPERTLEGNALSELRHLPQIIGANDPRSRQRAEELFRRLTGQVLTVSSWETAEIIKLADNTFRDVRFGFANEIARLCDAVGVSANEVINTGKLGYPRTNIAFPGLVGGPCLEKDPHILCQSARAFGIDMEITASARLVNERQPVECAQFICDELDRRGARPDATIDLLGLAFKGIPETDDLRGAMSLHVASALKRFRPSTRLRAYDPVVSAEAIRALPYDFAVIEDPGDIGMGAAAIVITNNHPAFGAMSWSTLSMALTDGGFVYDFWNHFSDLDTVRSQKSYFAVGSTRRGGE</sequence>
<dbReference type="Pfam" id="PF03720">
    <property type="entry name" value="UDPG_MGDP_dh_C"/>
    <property type="match status" value="1"/>
</dbReference>
<dbReference type="PIRSF" id="PIRSF000124">
    <property type="entry name" value="UDPglc_GDPman_dh"/>
    <property type="match status" value="1"/>
</dbReference>
<dbReference type="PIRSF" id="PIRSF500136">
    <property type="entry name" value="UDP_ManNAc_DH"/>
    <property type="match status" value="1"/>
</dbReference>
<protein>
    <submittedName>
        <fullName evidence="6">Nucleotide sugar dehydrogenase</fullName>
    </submittedName>
</protein>
<evidence type="ECO:0000256" key="3">
    <source>
        <dbReference type="ARBA" id="ARBA00023027"/>
    </source>
</evidence>
<dbReference type="PANTHER" id="PTHR43491:SF2">
    <property type="entry name" value="UDP-N-ACETYL-D-MANNOSAMINE DEHYDROGENASE"/>
    <property type="match status" value="1"/>
</dbReference>
<dbReference type="Proteomes" id="UP001165565">
    <property type="component" value="Unassembled WGS sequence"/>
</dbReference>
<keyword evidence="7" id="KW-1185">Reference proteome</keyword>
<dbReference type="InterPro" id="IPR036291">
    <property type="entry name" value="NAD(P)-bd_dom_sf"/>
</dbReference>
<dbReference type="EMBL" id="JANFAV010000020">
    <property type="protein sequence ID" value="MCW6537289.1"/>
    <property type="molecule type" value="Genomic_DNA"/>
</dbReference>
<evidence type="ECO:0000256" key="1">
    <source>
        <dbReference type="ARBA" id="ARBA00006601"/>
    </source>
</evidence>
<dbReference type="SUPFAM" id="SSF52413">
    <property type="entry name" value="UDP-glucose/GDP-mannose dehydrogenase C-terminal domain"/>
    <property type="match status" value="1"/>
</dbReference>
<dbReference type="GO" id="GO:0016628">
    <property type="term" value="F:oxidoreductase activity, acting on the CH-CH group of donors, NAD or NADP as acceptor"/>
    <property type="evidence" value="ECO:0007669"/>
    <property type="project" value="InterPro"/>
</dbReference>
<dbReference type="InterPro" id="IPR028359">
    <property type="entry name" value="UDP_ManNAc/GlcNAc_DH"/>
</dbReference>
<dbReference type="NCBIfam" id="TIGR03026">
    <property type="entry name" value="NDP-sugDHase"/>
    <property type="match status" value="1"/>
</dbReference>
<dbReference type="InterPro" id="IPR008927">
    <property type="entry name" value="6-PGluconate_DH-like_C_sf"/>
</dbReference>
<accession>A0AA42CSH1</accession>
<evidence type="ECO:0000259" key="5">
    <source>
        <dbReference type="SMART" id="SM00984"/>
    </source>
</evidence>
<dbReference type="RefSeq" id="WP_265271238.1">
    <property type="nucleotide sequence ID" value="NZ_JANFAV010000020.1"/>
</dbReference>
<comment type="similarity">
    <text evidence="1 4">Belongs to the UDP-glucose/GDP-mannose dehydrogenase family.</text>
</comment>
<dbReference type="Pfam" id="PF03721">
    <property type="entry name" value="UDPG_MGDP_dh_N"/>
    <property type="match status" value="1"/>
</dbReference>
<evidence type="ECO:0000256" key="2">
    <source>
        <dbReference type="ARBA" id="ARBA00023002"/>
    </source>
</evidence>
<evidence type="ECO:0000256" key="4">
    <source>
        <dbReference type="PIRNR" id="PIRNR000124"/>
    </source>
</evidence>
<dbReference type="InterPro" id="IPR001732">
    <property type="entry name" value="UDP-Glc/GDP-Man_DH_N"/>
</dbReference>
<dbReference type="PANTHER" id="PTHR43491">
    <property type="entry name" value="UDP-N-ACETYL-D-MANNOSAMINE DEHYDROGENASE"/>
    <property type="match status" value="1"/>
</dbReference>
<comment type="caution">
    <text evidence="6">The sequence shown here is derived from an EMBL/GenBank/DDBJ whole genome shotgun (WGS) entry which is preliminary data.</text>
</comment>
<reference evidence="6" key="1">
    <citation type="submission" date="2022-06" db="EMBL/GenBank/DDBJ databases">
        <title>Sphingomonas sp. nov. isolated from rhizosphere soil of tomato.</title>
        <authorList>
            <person name="Dong H."/>
            <person name="Gao R."/>
        </authorList>
    </citation>
    <scope>NUCLEOTIDE SEQUENCE</scope>
    <source>
        <strain evidence="6">MMSM24</strain>
    </source>
</reference>
<organism evidence="6 7">
    <name type="scientific">Sphingomonas lycopersici</name>
    <dbReference type="NCBI Taxonomy" id="2951807"/>
    <lineage>
        <taxon>Bacteria</taxon>
        <taxon>Pseudomonadati</taxon>
        <taxon>Pseudomonadota</taxon>
        <taxon>Alphaproteobacteria</taxon>
        <taxon>Sphingomonadales</taxon>
        <taxon>Sphingomonadaceae</taxon>
        <taxon>Sphingomonas</taxon>
    </lineage>
</organism>
<dbReference type="GO" id="GO:0000271">
    <property type="term" value="P:polysaccharide biosynthetic process"/>
    <property type="evidence" value="ECO:0007669"/>
    <property type="project" value="InterPro"/>
</dbReference>
<dbReference type="SUPFAM" id="SSF51735">
    <property type="entry name" value="NAD(P)-binding Rossmann-fold domains"/>
    <property type="match status" value="1"/>
</dbReference>